<accession>A0A1G5M9W7</accession>
<dbReference type="RefSeq" id="WP_092809074.1">
    <property type="nucleotide sequence ID" value="NZ_FMVW01000001.1"/>
</dbReference>
<protein>
    <recommendedName>
        <fullName evidence="11">Nickel import ATP-binding protein NikE</fullName>
        <ecNumber evidence="11">7.2.2.11</ecNumber>
    </recommendedName>
</protein>
<comment type="subcellular location">
    <subcellularLocation>
        <location evidence="11">Cell inner membrane</location>
        <topology evidence="11">Peripheral membrane protein</topology>
    </subcellularLocation>
</comment>
<evidence type="ECO:0000256" key="4">
    <source>
        <dbReference type="ARBA" id="ARBA00022596"/>
    </source>
</evidence>
<dbReference type="InterPro" id="IPR003593">
    <property type="entry name" value="AAA+_ATPase"/>
</dbReference>
<keyword evidence="3 11" id="KW-0997">Cell inner membrane</keyword>
<keyword evidence="4 11" id="KW-0533">Nickel</keyword>
<dbReference type="PANTHER" id="PTHR43776">
    <property type="entry name" value="TRANSPORT ATP-BINDING PROTEIN"/>
    <property type="match status" value="1"/>
</dbReference>
<dbReference type="NCBIfam" id="TIGR02769">
    <property type="entry name" value="nickel_nikE"/>
    <property type="match status" value="1"/>
</dbReference>
<dbReference type="Pfam" id="PF00005">
    <property type="entry name" value="ABC_tran"/>
    <property type="match status" value="1"/>
</dbReference>
<dbReference type="InterPro" id="IPR003439">
    <property type="entry name" value="ABC_transporter-like_ATP-bd"/>
</dbReference>
<evidence type="ECO:0000313" key="14">
    <source>
        <dbReference type="Proteomes" id="UP000199347"/>
    </source>
</evidence>
<dbReference type="GO" id="GO:0016887">
    <property type="term" value="F:ATP hydrolysis activity"/>
    <property type="evidence" value="ECO:0007669"/>
    <property type="project" value="InterPro"/>
</dbReference>
<dbReference type="PANTHER" id="PTHR43776:SF7">
    <property type="entry name" value="D,D-DIPEPTIDE TRANSPORT ATP-BINDING PROTEIN DDPF-RELATED"/>
    <property type="match status" value="1"/>
</dbReference>
<comment type="function">
    <text evidence="11">Part of the ABC transporter complex NikABCDE involved in nickel import. Responsible for energy coupling to the transport system.</text>
</comment>
<dbReference type="InterPro" id="IPR027417">
    <property type="entry name" value="P-loop_NTPase"/>
</dbReference>
<evidence type="ECO:0000256" key="6">
    <source>
        <dbReference type="ARBA" id="ARBA00022840"/>
    </source>
</evidence>
<evidence type="ECO:0000256" key="3">
    <source>
        <dbReference type="ARBA" id="ARBA00022519"/>
    </source>
</evidence>
<reference evidence="13 14" key="1">
    <citation type="submission" date="2016-10" db="EMBL/GenBank/DDBJ databases">
        <authorList>
            <person name="de Groot N.N."/>
        </authorList>
    </citation>
    <scope>NUCLEOTIDE SEQUENCE [LARGE SCALE GENOMIC DNA]</scope>
    <source>
        <strain evidence="13 14">DSM 2698</strain>
    </source>
</reference>
<keyword evidence="14" id="KW-1185">Reference proteome</keyword>
<evidence type="ECO:0000256" key="1">
    <source>
        <dbReference type="ARBA" id="ARBA00022448"/>
    </source>
</evidence>
<dbReference type="NCBIfam" id="NF007739">
    <property type="entry name" value="PRK10419.1"/>
    <property type="match status" value="1"/>
</dbReference>
<comment type="catalytic activity">
    <reaction evidence="11">
        <text>Ni(2+)(out) + ATP + H2O = Ni(2+)(in) + ADP + phosphate + H(+)</text>
        <dbReference type="Rhea" id="RHEA:15557"/>
        <dbReference type="ChEBI" id="CHEBI:15377"/>
        <dbReference type="ChEBI" id="CHEBI:15378"/>
        <dbReference type="ChEBI" id="CHEBI:30616"/>
        <dbReference type="ChEBI" id="CHEBI:43474"/>
        <dbReference type="ChEBI" id="CHEBI:49786"/>
        <dbReference type="ChEBI" id="CHEBI:456216"/>
        <dbReference type="EC" id="7.2.2.11"/>
    </reaction>
</comment>
<feature type="domain" description="ABC transporter" evidence="12">
    <location>
        <begin position="4"/>
        <end position="252"/>
    </location>
</feature>
<dbReference type="SMART" id="SM00382">
    <property type="entry name" value="AAA"/>
    <property type="match status" value="1"/>
</dbReference>
<keyword evidence="2 11" id="KW-1003">Cell membrane</keyword>
<keyword evidence="6 11" id="KW-0067">ATP-binding</keyword>
<dbReference type="InterPro" id="IPR050319">
    <property type="entry name" value="ABC_transp_ATP-bind"/>
</dbReference>
<dbReference type="CDD" id="cd03257">
    <property type="entry name" value="ABC_NikE_OppD_transporters"/>
    <property type="match status" value="1"/>
</dbReference>
<dbReference type="EMBL" id="FMVW01000001">
    <property type="protein sequence ID" value="SCZ21328.1"/>
    <property type="molecule type" value="Genomic_DNA"/>
</dbReference>
<sequence length="266" mass="29067">MSLLRAENVAKHYQTYSLVGASASRMALDGVSLSIEEGETVGLLGRSGCGKSTLARLLCGLEQPGQGQVFYRGDDLRHLTRAQRRAFRRDVQMVFQDSVSAVDPRFDMRAIIAEPLRHLTDLDARAREARIRELLEMVELPAAIAGMLPSQVSGGQLQRVCIARALAPRPKLIILDEAVSDLDVHLQASAIALLAKLQKSEGIAYLFVTHDLRLTERFAERVVVMDAGRVVEEVPTGSLAAFKHPASLLLKDAVLPPLPEMRAAAQ</sequence>
<keyword evidence="8 11" id="KW-0406">Ion transport</keyword>
<organism evidence="13 14">
    <name type="scientific">Afifella marina DSM 2698</name>
    <dbReference type="NCBI Taxonomy" id="1120955"/>
    <lineage>
        <taxon>Bacteria</taxon>
        <taxon>Pseudomonadati</taxon>
        <taxon>Pseudomonadota</taxon>
        <taxon>Alphaproteobacteria</taxon>
        <taxon>Hyphomicrobiales</taxon>
        <taxon>Afifellaceae</taxon>
        <taxon>Afifella</taxon>
    </lineage>
</organism>
<evidence type="ECO:0000256" key="7">
    <source>
        <dbReference type="ARBA" id="ARBA00022967"/>
    </source>
</evidence>
<proteinExistence type="inferred from homology"/>
<dbReference type="GO" id="GO:0005886">
    <property type="term" value="C:plasma membrane"/>
    <property type="evidence" value="ECO:0007669"/>
    <property type="project" value="UniProtKB-SubCell"/>
</dbReference>
<keyword evidence="7 11" id="KW-1278">Translocase</keyword>
<dbReference type="GO" id="GO:0005524">
    <property type="term" value="F:ATP binding"/>
    <property type="evidence" value="ECO:0007669"/>
    <property type="project" value="UniProtKB-UniRule"/>
</dbReference>
<evidence type="ECO:0000256" key="2">
    <source>
        <dbReference type="ARBA" id="ARBA00022475"/>
    </source>
</evidence>
<evidence type="ECO:0000256" key="9">
    <source>
        <dbReference type="ARBA" id="ARBA00023112"/>
    </source>
</evidence>
<evidence type="ECO:0000256" key="8">
    <source>
        <dbReference type="ARBA" id="ARBA00023065"/>
    </source>
</evidence>
<keyword evidence="10 11" id="KW-0472">Membrane</keyword>
<evidence type="ECO:0000259" key="12">
    <source>
        <dbReference type="PROSITE" id="PS50893"/>
    </source>
</evidence>
<dbReference type="PROSITE" id="PS50893">
    <property type="entry name" value="ABC_TRANSPORTER_2"/>
    <property type="match status" value="1"/>
</dbReference>
<dbReference type="InterPro" id="IPR017871">
    <property type="entry name" value="ABC_transporter-like_CS"/>
</dbReference>
<dbReference type="Proteomes" id="UP000199347">
    <property type="component" value="Unassembled WGS sequence"/>
</dbReference>
<evidence type="ECO:0000256" key="10">
    <source>
        <dbReference type="ARBA" id="ARBA00023136"/>
    </source>
</evidence>
<evidence type="ECO:0000256" key="11">
    <source>
        <dbReference type="RuleBase" id="RU369064"/>
    </source>
</evidence>
<dbReference type="PROSITE" id="PS00211">
    <property type="entry name" value="ABC_TRANSPORTER_1"/>
    <property type="match status" value="1"/>
</dbReference>
<keyword evidence="9 11" id="KW-0921">Nickel transport</keyword>
<evidence type="ECO:0000313" key="13">
    <source>
        <dbReference type="EMBL" id="SCZ21328.1"/>
    </source>
</evidence>
<dbReference type="GO" id="GO:0016151">
    <property type="term" value="F:nickel cation binding"/>
    <property type="evidence" value="ECO:0007669"/>
    <property type="project" value="UniProtKB-UniRule"/>
</dbReference>
<dbReference type="Gene3D" id="3.40.50.300">
    <property type="entry name" value="P-loop containing nucleotide triphosphate hydrolases"/>
    <property type="match status" value="1"/>
</dbReference>
<comment type="subunit">
    <text evidence="11">The complex is composed of two ATP-binding proteins (NikD and NikE), two transmembrane proteins (NikB and NikC) and a solute-binding protein (NikA).</text>
</comment>
<dbReference type="SUPFAM" id="SSF52540">
    <property type="entry name" value="P-loop containing nucleoside triphosphate hydrolases"/>
    <property type="match status" value="1"/>
</dbReference>
<dbReference type="GO" id="GO:0015413">
    <property type="term" value="F:ABC-type nickel transporter activity"/>
    <property type="evidence" value="ECO:0007669"/>
    <property type="project" value="UniProtKB-UniRule"/>
</dbReference>
<dbReference type="OrthoDB" id="9784450at2"/>
<keyword evidence="5 11" id="KW-0547">Nucleotide-binding</keyword>
<gene>
    <name evidence="13" type="ORF">SAMN03080610_00249</name>
</gene>
<comment type="similarity">
    <text evidence="11">Belongs to the ABC transporter superfamily. Nickel importer (TC 3.A.1.5.3) family.</text>
</comment>
<dbReference type="STRING" id="1120955.SAMN03080610_00249"/>
<dbReference type="InterPro" id="IPR014137">
    <property type="entry name" value="Nickel_NikE"/>
</dbReference>
<keyword evidence="1 11" id="KW-0813">Transport</keyword>
<name>A0A1G5M9W7_AFIMA</name>
<evidence type="ECO:0000256" key="5">
    <source>
        <dbReference type="ARBA" id="ARBA00022741"/>
    </source>
</evidence>
<dbReference type="AlphaFoldDB" id="A0A1G5M9W7"/>
<dbReference type="EC" id="7.2.2.11" evidence="11"/>